<keyword evidence="3" id="KW-0479">Metal-binding</keyword>
<dbReference type="SUPFAM" id="SSF47188">
    <property type="entry name" value="Hemerythrin-like"/>
    <property type="match status" value="1"/>
</dbReference>
<evidence type="ECO:0000259" key="5">
    <source>
        <dbReference type="Pfam" id="PF01814"/>
    </source>
</evidence>
<dbReference type="GO" id="GO:0046872">
    <property type="term" value="F:metal ion binding"/>
    <property type="evidence" value="ECO:0007669"/>
    <property type="project" value="UniProtKB-KW"/>
</dbReference>
<evidence type="ECO:0000313" key="6">
    <source>
        <dbReference type="EMBL" id="QFY41218.1"/>
    </source>
</evidence>
<dbReference type="CDD" id="cd12107">
    <property type="entry name" value="Hemerythrin"/>
    <property type="match status" value="1"/>
</dbReference>
<dbReference type="AlphaFoldDB" id="A0A5Q0BGH4"/>
<evidence type="ECO:0000256" key="1">
    <source>
        <dbReference type="ARBA" id="ARBA00010587"/>
    </source>
</evidence>
<reference evidence="6 7" key="1">
    <citation type="submission" date="2019-09" db="EMBL/GenBank/DDBJ databases">
        <title>Ecophysiology of the spiral-shaped methanotroph Methylospira mobilis as revealed by the complete genome sequence.</title>
        <authorList>
            <person name="Oshkin I.Y."/>
            <person name="Dedysh S.N."/>
            <person name="Miroshnikov K."/>
            <person name="Danilova O.V."/>
            <person name="Hakobyan A."/>
            <person name="Liesack W."/>
        </authorList>
    </citation>
    <scope>NUCLEOTIDE SEQUENCE [LARGE SCALE GENOMIC DNA]</scope>
    <source>
        <strain evidence="6 7">Shm1</strain>
    </source>
</reference>
<keyword evidence="2" id="KW-0561">Oxygen transport</keyword>
<evidence type="ECO:0000256" key="4">
    <source>
        <dbReference type="ARBA" id="ARBA00023004"/>
    </source>
</evidence>
<dbReference type="InterPro" id="IPR050669">
    <property type="entry name" value="Hemerythrin"/>
</dbReference>
<dbReference type="Proteomes" id="UP000325755">
    <property type="component" value="Chromosome"/>
</dbReference>
<dbReference type="PROSITE" id="PS00550">
    <property type="entry name" value="HEMERYTHRINS"/>
    <property type="match status" value="1"/>
</dbReference>
<dbReference type="GO" id="GO:0005344">
    <property type="term" value="F:oxygen carrier activity"/>
    <property type="evidence" value="ECO:0007669"/>
    <property type="project" value="UniProtKB-KW"/>
</dbReference>
<dbReference type="NCBIfam" id="NF033749">
    <property type="entry name" value="bact_hemeryth"/>
    <property type="match status" value="1"/>
</dbReference>
<dbReference type="InterPro" id="IPR035938">
    <property type="entry name" value="Hemerythrin-like_sf"/>
</dbReference>
<dbReference type="Gene3D" id="1.20.120.50">
    <property type="entry name" value="Hemerythrin-like"/>
    <property type="match status" value="1"/>
</dbReference>
<dbReference type="NCBIfam" id="TIGR02481">
    <property type="entry name" value="hemeryth_dom"/>
    <property type="match status" value="1"/>
</dbReference>
<dbReference type="InterPro" id="IPR016131">
    <property type="entry name" value="Haemerythrin_Fe_BS"/>
</dbReference>
<comment type="similarity">
    <text evidence="1">Belongs to the hemerythrin family.</text>
</comment>
<protein>
    <submittedName>
        <fullName evidence="6">Bacteriohemerythrin</fullName>
    </submittedName>
</protein>
<dbReference type="OrthoDB" id="1122424at2"/>
<keyword evidence="2" id="KW-0813">Transport</keyword>
<dbReference type="PANTHER" id="PTHR37164:SF1">
    <property type="entry name" value="BACTERIOHEMERYTHRIN"/>
    <property type="match status" value="1"/>
</dbReference>
<accession>A0A5Q0BGH4</accession>
<keyword evidence="7" id="KW-1185">Reference proteome</keyword>
<dbReference type="KEGG" id="mmob:F6R98_00155"/>
<name>A0A5Q0BGH4_9GAMM</name>
<gene>
    <name evidence="6" type="ORF">F6R98_00155</name>
</gene>
<evidence type="ECO:0000313" key="7">
    <source>
        <dbReference type="Proteomes" id="UP000325755"/>
    </source>
</evidence>
<sequence>MTLFEWSDDLLVGVLEIDDQHQRLVELINILHDTVINPDQDSDKRIMKEIIEELFDYTEAHFSIEQYLMGLHAYPESSAHMAEHGKFIDNIRQFERDFKENGTSVREDTLAFLKDWLYNHIMKVDKAFGQYLNSKGVY</sequence>
<organism evidence="6 7">
    <name type="scientific">Candidatus Methylospira mobilis</name>
    <dbReference type="NCBI Taxonomy" id="1808979"/>
    <lineage>
        <taxon>Bacteria</taxon>
        <taxon>Pseudomonadati</taxon>
        <taxon>Pseudomonadota</taxon>
        <taxon>Gammaproteobacteria</taxon>
        <taxon>Methylococcales</taxon>
        <taxon>Methylococcaceae</taxon>
        <taxon>Candidatus Methylospira</taxon>
    </lineage>
</organism>
<dbReference type="RefSeq" id="WP_153247195.1">
    <property type="nucleotide sequence ID" value="NZ_CP044205.1"/>
</dbReference>
<dbReference type="InterPro" id="IPR012827">
    <property type="entry name" value="Hemerythrin_metal-bd"/>
</dbReference>
<evidence type="ECO:0000256" key="2">
    <source>
        <dbReference type="ARBA" id="ARBA00022621"/>
    </source>
</evidence>
<dbReference type="Pfam" id="PF01814">
    <property type="entry name" value="Hemerythrin"/>
    <property type="match status" value="1"/>
</dbReference>
<proteinExistence type="inferred from homology"/>
<keyword evidence="4" id="KW-0408">Iron</keyword>
<dbReference type="InParanoid" id="A0A5Q0BGH4"/>
<dbReference type="InterPro" id="IPR012312">
    <property type="entry name" value="Hemerythrin-like"/>
</dbReference>
<evidence type="ECO:0000256" key="3">
    <source>
        <dbReference type="ARBA" id="ARBA00022723"/>
    </source>
</evidence>
<dbReference type="PANTHER" id="PTHR37164">
    <property type="entry name" value="BACTERIOHEMERYTHRIN"/>
    <property type="match status" value="1"/>
</dbReference>
<feature type="domain" description="Hemerythrin-like" evidence="5">
    <location>
        <begin position="16"/>
        <end position="129"/>
    </location>
</feature>
<dbReference type="EMBL" id="CP044205">
    <property type="protein sequence ID" value="QFY41218.1"/>
    <property type="molecule type" value="Genomic_DNA"/>
</dbReference>